<dbReference type="AlphaFoldDB" id="A0AAW2WBJ1"/>
<reference evidence="1" key="2">
    <citation type="journal article" date="2024" name="Plant">
        <title>Genomic evolution and insights into agronomic trait innovations of Sesamum species.</title>
        <authorList>
            <person name="Miao H."/>
            <person name="Wang L."/>
            <person name="Qu L."/>
            <person name="Liu H."/>
            <person name="Sun Y."/>
            <person name="Le M."/>
            <person name="Wang Q."/>
            <person name="Wei S."/>
            <person name="Zheng Y."/>
            <person name="Lin W."/>
            <person name="Duan Y."/>
            <person name="Cao H."/>
            <person name="Xiong S."/>
            <person name="Wang X."/>
            <person name="Wei L."/>
            <person name="Li C."/>
            <person name="Ma Q."/>
            <person name="Ju M."/>
            <person name="Zhao R."/>
            <person name="Li G."/>
            <person name="Mu C."/>
            <person name="Tian Q."/>
            <person name="Mei H."/>
            <person name="Zhang T."/>
            <person name="Gao T."/>
            <person name="Zhang H."/>
        </authorList>
    </citation>
    <scope>NUCLEOTIDE SEQUENCE</scope>
    <source>
        <strain evidence="1">KEN1</strain>
    </source>
</reference>
<accession>A0AAW2WBJ1</accession>
<gene>
    <name evidence="1" type="ORF">Slati_2402700</name>
</gene>
<dbReference type="PANTHER" id="PTHR33710:SF62">
    <property type="entry name" value="DUF4283 DOMAIN PROTEIN"/>
    <property type="match status" value="1"/>
</dbReference>
<organism evidence="1">
    <name type="scientific">Sesamum latifolium</name>
    <dbReference type="NCBI Taxonomy" id="2727402"/>
    <lineage>
        <taxon>Eukaryota</taxon>
        <taxon>Viridiplantae</taxon>
        <taxon>Streptophyta</taxon>
        <taxon>Embryophyta</taxon>
        <taxon>Tracheophyta</taxon>
        <taxon>Spermatophyta</taxon>
        <taxon>Magnoliopsida</taxon>
        <taxon>eudicotyledons</taxon>
        <taxon>Gunneridae</taxon>
        <taxon>Pentapetalae</taxon>
        <taxon>asterids</taxon>
        <taxon>lamiids</taxon>
        <taxon>Lamiales</taxon>
        <taxon>Pedaliaceae</taxon>
        <taxon>Sesamum</taxon>
    </lineage>
</organism>
<dbReference type="Gene3D" id="3.60.10.10">
    <property type="entry name" value="Endonuclease/exonuclease/phosphatase"/>
    <property type="match status" value="1"/>
</dbReference>
<comment type="caution">
    <text evidence="1">The sequence shown here is derived from an EMBL/GenBank/DDBJ whole genome shotgun (WGS) entry which is preliminary data.</text>
</comment>
<dbReference type="PANTHER" id="PTHR33710">
    <property type="entry name" value="BNAC02G09200D PROTEIN"/>
    <property type="match status" value="1"/>
</dbReference>
<dbReference type="InterPro" id="IPR036691">
    <property type="entry name" value="Endo/exonu/phosph_ase_sf"/>
</dbReference>
<dbReference type="EMBL" id="JACGWN010000008">
    <property type="protein sequence ID" value="KAL0439197.1"/>
    <property type="molecule type" value="Genomic_DNA"/>
</dbReference>
<evidence type="ECO:0000313" key="1">
    <source>
        <dbReference type="EMBL" id="KAL0439197.1"/>
    </source>
</evidence>
<name>A0AAW2WBJ1_9LAMI</name>
<dbReference type="SUPFAM" id="SSF56219">
    <property type="entry name" value="DNase I-like"/>
    <property type="match status" value="1"/>
</dbReference>
<reference evidence="1" key="1">
    <citation type="submission" date="2020-06" db="EMBL/GenBank/DDBJ databases">
        <authorList>
            <person name="Li T."/>
            <person name="Hu X."/>
            <person name="Zhang T."/>
            <person name="Song X."/>
            <person name="Zhang H."/>
            <person name="Dai N."/>
            <person name="Sheng W."/>
            <person name="Hou X."/>
            <person name="Wei L."/>
        </authorList>
    </citation>
    <scope>NUCLEOTIDE SEQUENCE</scope>
    <source>
        <strain evidence="1">KEN1</strain>
        <tissue evidence="1">Leaf</tissue>
    </source>
</reference>
<proteinExistence type="predicted"/>
<protein>
    <submittedName>
        <fullName evidence="1">Uncharacterized protein</fullName>
    </submittedName>
</protein>
<sequence>MDDFRACLSDCQLYDLGYVGNKFMWCNRREAPATVRVCLDHACATTDWCHRFPNSRVVTDVARGSDHSPLIIHLEADPERQSQRRRNFFRFEAMWTRDDGCEKLIRTLWSSGPSESAGQRVLQNLANTKAGLISWDKSHFGHVRRWVKELEERLIELDMEPITSFTRQRKEIMRRGLEELLSREEILWKQHGKAQWLWDGDTNTAYFHARASAQQCKNSIFRLRDKNGL</sequence>